<proteinExistence type="predicted"/>
<dbReference type="EMBL" id="JBHSPR010000037">
    <property type="protein sequence ID" value="MFC6020782.1"/>
    <property type="molecule type" value="Genomic_DNA"/>
</dbReference>
<name>A0ABW1KHV1_9ACTN</name>
<dbReference type="InterPro" id="IPR038717">
    <property type="entry name" value="Tc1-like_DDE_dom"/>
</dbReference>
<organism evidence="2 3">
    <name type="scientific">Plantactinospora solaniradicis</name>
    <dbReference type="NCBI Taxonomy" id="1723736"/>
    <lineage>
        <taxon>Bacteria</taxon>
        <taxon>Bacillati</taxon>
        <taxon>Actinomycetota</taxon>
        <taxon>Actinomycetes</taxon>
        <taxon>Micromonosporales</taxon>
        <taxon>Micromonosporaceae</taxon>
        <taxon>Plantactinospora</taxon>
    </lineage>
</organism>
<comment type="caution">
    <text evidence="2">The sequence shown here is derived from an EMBL/GenBank/DDBJ whole genome shotgun (WGS) entry which is preliminary data.</text>
</comment>
<dbReference type="RefSeq" id="WP_377428362.1">
    <property type="nucleotide sequence ID" value="NZ_JBHSPR010000037.1"/>
</dbReference>
<dbReference type="Proteomes" id="UP001596203">
    <property type="component" value="Unassembled WGS sequence"/>
</dbReference>
<dbReference type="Gene3D" id="3.30.420.10">
    <property type="entry name" value="Ribonuclease H-like superfamily/Ribonuclease H"/>
    <property type="match status" value="1"/>
</dbReference>
<dbReference type="InterPro" id="IPR036397">
    <property type="entry name" value="RNaseH_sf"/>
</dbReference>
<evidence type="ECO:0000259" key="1">
    <source>
        <dbReference type="Pfam" id="PF13358"/>
    </source>
</evidence>
<dbReference type="Pfam" id="PF13358">
    <property type="entry name" value="DDE_3"/>
    <property type="match status" value="1"/>
</dbReference>
<accession>A0ABW1KHV1</accession>
<feature type="domain" description="Tc1-like transposase DDE" evidence="1">
    <location>
        <begin position="9"/>
        <end position="39"/>
    </location>
</feature>
<gene>
    <name evidence="2" type="ORF">ACFP2T_32015</name>
</gene>
<evidence type="ECO:0000313" key="2">
    <source>
        <dbReference type="EMBL" id="MFC6020782.1"/>
    </source>
</evidence>
<reference evidence="3" key="1">
    <citation type="journal article" date="2019" name="Int. J. Syst. Evol. Microbiol.">
        <title>The Global Catalogue of Microorganisms (GCM) 10K type strain sequencing project: providing services to taxonomists for standard genome sequencing and annotation.</title>
        <authorList>
            <consortium name="The Broad Institute Genomics Platform"/>
            <consortium name="The Broad Institute Genome Sequencing Center for Infectious Disease"/>
            <person name="Wu L."/>
            <person name="Ma J."/>
        </authorList>
    </citation>
    <scope>NUCLEOTIDE SEQUENCE [LARGE SCALE GENOMIC DNA]</scope>
    <source>
        <strain evidence="3">ZS-35-S2</strain>
    </source>
</reference>
<protein>
    <submittedName>
        <fullName evidence="2">Transposase</fullName>
    </submittedName>
</protein>
<evidence type="ECO:0000313" key="3">
    <source>
        <dbReference type="Proteomes" id="UP001596203"/>
    </source>
</evidence>
<keyword evidence="3" id="KW-1185">Reference proteome</keyword>
<sequence length="82" mass="9337">MRSLIVVRAWLHVIRLPAYAPDLNPTEQVWSHLKRGIDNLAVTGVDQILAIVRNRLRRIQYRPDLVDGFLAHTGLTLEPDAT</sequence>